<keyword evidence="4" id="KW-1185">Reference proteome</keyword>
<feature type="transmembrane region" description="Helical" evidence="1">
    <location>
        <begin position="12"/>
        <end position="31"/>
    </location>
</feature>
<dbReference type="NCBIfam" id="TIGR02123">
    <property type="entry name" value="TRAP_fused"/>
    <property type="match status" value="1"/>
</dbReference>
<feature type="transmembrane region" description="Helical" evidence="1">
    <location>
        <begin position="520"/>
        <end position="542"/>
    </location>
</feature>
<dbReference type="InterPro" id="IPR010656">
    <property type="entry name" value="DctM"/>
</dbReference>
<evidence type="ECO:0000313" key="3">
    <source>
        <dbReference type="EMBL" id="NDL66797.1"/>
    </source>
</evidence>
<dbReference type="PANTHER" id="PTHR43849:SF2">
    <property type="entry name" value="BLL3936 PROTEIN"/>
    <property type="match status" value="1"/>
</dbReference>
<protein>
    <submittedName>
        <fullName evidence="3">TRAP transporter fused permease subunit</fullName>
    </submittedName>
</protein>
<dbReference type="RefSeq" id="WP_162369525.1">
    <property type="nucleotide sequence ID" value="NZ_JAAEEH010000006.1"/>
</dbReference>
<keyword evidence="1" id="KW-0472">Membrane</keyword>
<proteinExistence type="predicted"/>
<feature type="transmembrane region" description="Helical" evidence="1">
    <location>
        <begin position="483"/>
        <end position="508"/>
    </location>
</feature>
<evidence type="ECO:0000259" key="2">
    <source>
        <dbReference type="Pfam" id="PF06808"/>
    </source>
</evidence>
<dbReference type="InterPro" id="IPR011853">
    <property type="entry name" value="TRAP_DctM-Dct_fused"/>
</dbReference>
<dbReference type="PANTHER" id="PTHR43849">
    <property type="entry name" value="BLL3936 PROTEIN"/>
    <property type="match status" value="1"/>
</dbReference>
<feature type="transmembrane region" description="Helical" evidence="1">
    <location>
        <begin position="125"/>
        <end position="148"/>
    </location>
</feature>
<dbReference type="Proteomes" id="UP000461585">
    <property type="component" value="Unassembled WGS sequence"/>
</dbReference>
<feature type="domain" description="TRAP C4-dicarboxylate transport system permease DctM subunit" evidence="2">
    <location>
        <begin position="109"/>
        <end position="543"/>
    </location>
</feature>
<comment type="caution">
    <text evidence="3">The sequence shown here is derived from an EMBL/GenBank/DDBJ whole genome shotgun (WGS) entry which is preliminary data.</text>
</comment>
<feature type="transmembrane region" description="Helical" evidence="1">
    <location>
        <begin position="101"/>
        <end position="118"/>
    </location>
</feature>
<sequence length="626" mass="65611">MIKQFAKAVPEYYTKVSLVACSALFLYFAAFGSTSLIIQRSLLLTLLVPTVFITIPLTFRGKTNGWTKAVDLALAISLIAAGIYIIMVWDARIMKTGAVPATDVVMGTIMIILVLIAAQRTTGKILSIISAVFLLYAYFGPYMPGFLVHRGETWTRIVTFMYVSTEGIFGTPVGIAATYIMVFIVFGAFLEKFGAGQWFVDFAFSVTGKYRGGPAKTAVLASGLMGMISGSPAANVVTTGSFTIPLMKKTGYKDYEAAAVEAVASTGGMFAPPIMGAGAFIMAQYLGLPYATIAKAAIMPALLYYFSIMLSVDSIAIMSGIKGLKKEELPPISSVLGKRLLNAIPILVLVLLIASGLSPAKASVYCVGSILLVAFAQPEYRPTIKKVLQALYEGGSGGVAIAATCACAGLIVGVLSMTGIGAKLSYQLISITGGNIYIGAILVAIVAIILGCGMPPTAVYIILAAVLAPPLADMGATPLAAHMFVFIFSCLGAITPPVALTAYTAAAIAKADPNKTGFRAFRFGIVAYIVPFIFITSPALLLHETSSILATTVACITAVLGILSLVAALEGCLIVRINRLQRVLLLVAGFVLMMPGGYTDLVGIVIMAVAILIGAAVNKKVKVVQL</sequence>
<feature type="transmembrane region" description="Helical" evidence="1">
    <location>
        <begin position="342"/>
        <end position="375"/>
    </location>
</feature>
<feature type="transmembrane region" description="Helical" evidence="1">
    <location>
        <begin position="69"/>
        <end position="89"/>
    </location>
</feature>
<feature type="transmembrane region" description="Helical" evidence="1">
    <location>
        <begin position="37"/>
        <end position="57"/>
    </location>
</feature>
<keyword evidence="1" id="KW-1133">Transmembrane helix</keyword>
<gene>
    <name evidence="3" type="ORF">GXN74_03435</name>
</gene>
<feature type="transmembrane region" description="Helical" evidence="1">
    <location>
        <begin position="257"/>
        <end position="282"/>
    </location>
</feature>
<feature type="transmembrane region" description="Helical" evidence="1">
    <location>
        <begin position="548"/>
        <end position="571"/>
    </location>
</feature>
<dbReference type="Pfam" id="PF06808">
    <property type="entry name" value="DctM"/>
    <property type="match status" value="1"/>
</dbReference>
<dbReference type="EMBL" id="JAAEEH010000006">
    <property type="protein sequence ID" value="NDL66797.1"/>
    <property type="molecule type" value="Genomic_DNA"/>
</dbReference>
<feature type="transmembrane region" description="Helical" evidence="1">
    <location>
        <begin position="395"/>
        <end position="415"/>
    </location>
</feature>
<reference evidence="3 4" key="1">
    <citation type="submission" date="2020-01" db="EMBL/GenBank/DDBJ databases">
        <title>Anaeroalcalibacter tamaniensis gen. nov., sp. nov., moderately halophilic strictly anaerobic fermenter bacterium from mud volcano of Taman peninsula.</title>
        <authorList>
            <person name="Frolova A."/>
            <person name="Merkel A.Y."/>
            <person name="Slobodkin A.I."/>
        </authorList>
    </citation>
    <scope>NUCLEOTIDE SEQUENCE [LARGE SCALE GENOMIC DNA]</scope>
    <source>
        <strain evidence="3 4">F-3ap</strain>
    </source>
</reference>
<name>A0A7X5KNI8_9FIRM</name>
<evidence type="ECO:0000256" key="1">
    <source>
        <dbReference type="SAM" id="Phobius"/>
    </source>
</evidence>
<evidence type="ECO:0000313" key="4">
    <source>
        <dbReference type="Proteomes" id="UP000461585"/>
    </source>
</evidence>
<organism evidence="3 4">
    <name type="scientific">Anaerotalea alkaliphila</name>
    <dbReference type="NCBI Taxonomy" id="2662126"/>
    <lineage>
        <taxon>Bacteria</taxon>
        <taxon>Bacillati</taxon>
        <taxon>Bacillota</taxon>
        <taxon>Clostridia</taxon>
        <taxon>Eubacteriales</taxon>
        <taxon>Anaerotalea</taxon>
    </lineage>
</organism>
<feature type="transmembrane region" description="Helical" evidence="1">
    <location>
        <begin position="436"/>
        <end position="463"/>
    </location>
</feature>
<feature type="transmembrane region" description="Helical" evidence="1">
    <location>
        <begin position="168"/>
        <end position="190"/>
    </location>
</feature>
<keyword evidence="1" id="KW-0812">Transmembrane</keyword>
<dbReference type="AlphaFoldDB" id="A0A7X5KNI8"/>
<feature type="transmembrane region" description="Helical" evidence="1">
    <location>
        <begin position="583"/>
        <end position="616"/>
    </location>
</feature>
<accession>A0A7X5KNI8</accession>